<feature type="domain" description="Phage head morphogenesis" evidence="3">
    <location>
        <begin position="137"/>
        <end position="249"/>
    </location>
</feature>
<proteinExistence type="predicted"/>
<keyword evidence="4" id="KW-0378">Hydrolase</keyword>
<organism evidence="4 5">
    <name type="scientific">Bacillus phage 056SW001B</name>
    <dbReference type="NCBI Taxonomy" id="2601663"/>
    <lineage>
        <taxon>Viruses</taxon>
        <taxon>Duplodnaviria</taxon>
        <taxon>Heunggongvirae</taxon>
        <taxon>Uroviricota</taxon>
        <taxon>Caudoviricetes</taxon>
        <taxon>Ehrlichviridae</taxon>
        <taxon>Gettysburgvirus</taxon>
        <taxon>Gettysburgvirus gv056SW001B</taxon>
    </lineage>
</organism>
<dbReference type="NCBIfam" id="TIGR01641">
    <property type="entry name" value="phageSPP1_gp7"/>
    <property type="match status" value="1"/>
</dbReference>
<dbReference type="Proteomes" id="UP000326637">
    <property type="component" value="Segment"/>
</dbReference>
<keyword evidence="4" id="KW-0645">Protease</keyword>
<feature type="coiled-coil region" evidence="1">
    <location>
        <begin position="17"/>
        <end position="44"/>
    </location>
</feature>
<dbReference type="InterPro" id="IPR006528">
    <property type="entry name" value="Phage_head_morphogenesis_dom"/>
</dbReference>
<dbReference type="EMBL" id="MN176230">
    <property type="protein sequence ID" value="QFR56476.1"/>
    <property type="molecule type" value="Genomic_DNA"/>
</dbReference>
<reference evidence="4 5" key="1">
    <citation type="submission" date="2019-07" db="EMBL/GenBank/DDBJ databases">
        <authorList>
            <person name="Krukonis G.P."/>
            <person name="Delesalle V.A."/>
        </authorList>
    </citation>
    <scope>NUCLEOTIDE SEQUENCE [LARGE SCALE GENOMIC DNA]</scope>
</reference>
<name>A0A5P8PIC6_9CAUD</name>
<feature type="region of interest" description="Disordered" evidence="2">
    <location>
        <begin position="266"/>
        <end position="295"/>
    </location>
</feature>
<keyword evidence="1" id="KW-0175">Coiled coil</keyword>
<evidence type="ECO:0000256" key="2">
    <source>
        <dbReference type="SAM" id="MobiDB-lite"/>
    </source>
</evidence>
<feature type="compositionally biased region" description="Polar residues" evidence="2">
    <location>
        <begin position="272"/>
        <end position="287"/>
    </location>
</feature>
<keyword evidence="5" id="KW-1185">Reference proteome</keyword>
<evidence type="ECO:0000313" key="5">
    <source>
        <dbReference type="Proteomes" id="UP000326637"/>
    </source>
</evidence>
<dbReference type="GO" id="GO:0008233">
    <property type="term" value="F:peptidase activity"/>
    <property type="evidence" value="ECO:0007669"/>
    <property type="project" value="UniProtKB-KW"/>
</dbReference>
<sequence length="295" mass="33875">MDSLESAFLAKARKLNTKRQEQLMKRLENNRAALEKAYEDGGKKAVEKLMADIRIPSAKEWKKNIQSLLTNSFKAGIMRAFLEGQRLKKLYKFAESEYDWSVELSTEWEAVIPPEAEEYIVNYAYSVGVLTDETIRDQIQYALLDNLYNGMRGEDLIAALKETVDTWLSDSHAKTIARTETAKMFNYGRLAEYTSKENDGFIVAFQYDSIVDSRTTTLCRSLDGMIVSAKNISVLMKYTPPNHYNCRASWLPITKFEEWEENFDTSHEPQKGFTSNPPKILTNQTGSLVRKKKKD</sequence>
<evidence type="ECO:0000313" key="4">
    <source>
        <dbReference type="EMBL" id="QFR56476.1"/>
    </source>
</evidence>
<dbReference type="Pfam" id="PF04233">
    <property type="entry name" value="Phage_Mu_F"/>
    <property type="match status" value="1"/>
</dbReference>
<accession>A0A5P8PIC6</accession>
<dbReference type="GO" id="GO:0006508">
    <property type="term" value="P:proteolysis"/>
    <property type="evidence" value="ECO:0007669"/>
    <property type="project" value="UniProtKB-KW"/>
</dbReference>
<protein>
    <submittedName>
        <fullName evidence="4">Capsid maturation protease</fullName>
    </submittedName>
</protein>
<evidence type="ECO:0000256" key="1">
    <source>
        <dbReference type="SAM" id="Coils"/>
    </source>
</evidence>
<evidence type="ECO:0000259" key="3">
    <source>
        <dbReference type="Pfam" id="PF04233"/>
    </source>
</evidence>
<gene>
    <name evidence="4" type="primary">10</name>
    <name evidence="4" type="ORF">056SW001B_10</name>
</gene>